<dbReference type="SMART" id="SM00256">
    <property type="entry name" value="FBOX"/>
    <property type="match status" value="2"/>
</dbReference>
<name>A0A319DMW6_9EURO</name>
<dbReference type="AlphaFoldDB" id="A0A319DMW6"/>
<feature type="domain" description="F-box" evidence="1">
    <location>
        <begin position="2"/>
        <end position="36"/>
    </location>
</feature>
<dbReference type="Proteomes" id="UP000247810">
    <property type="component" value="Unassembled WGS sequence"/>
</dbReference>
<accession>A0A319DMW6</accession>
<dbReference type="PROSITE" id="PS50181">
    <property type="entry name" value="FBOX"/>
    <property type="match status" value="1"/>
</dbReference>
<evidence type="ECO:0000313" key="2">
    <source>
        <dbReference type="EMBL" id="PYH98739.1"/>
    </source>
</evidence>
<dbReference type="InterPro" id="IPR032675">
    <property type="entry name" value="LRR_dom_sf"/>
</dbReference>
<dbReference type="SUPFAM" id="SSF81383">
    <property type="entry name" value="F-box domain"/>
    <property type="match status" value="1"/>
</dbReference>
<dbReference type="InterPro" id="IPR036047">
    <property type="entry name" value="F-box-like_dom_sf"/>
</dbReference>
<dbReference type="VEuPathDB" id="FungiDB:BO71DRAFT_425762"/>
<organism evidence="2 3">
    <name type="scientific">Aspergillus ellipticus CBS 707.79</name>
    <dbReference type="NCBI Taxonomy" id="1448320"/>
    <lineage>
        <taxon>Eukaryota</taxon>
        <taxon>Fungi</taxon>
        <taxon>Dikarya</taxon>
        <taxon>Ascomycota</taxon>
        <taxon>Pezizomycotina</taxon>
        <taxon>Eurotiomycetes</taxon>
        <taxon>Eurotiomycetidae</taxon>
        <taxon>Eurotiales</taxon>
        <taxon>Aspergillaceae</taxon>
        <taxon>Aspergillus</taxon>
        <taxon>Aspergillus subgen. Circumdati</taxon>
    </lineage>
</organism>
<reference evidence="2 3" key="1">
    <citation type="submission" date="2018-02" db="EMBL/GenBank/DDBJ databases">
        <title>The genomes of Aspergillus section Nigri reveals drivers in fungal speciation.</title>
        <authorList>
            <consortium name="DOE Joint Genome Institute"/>
            <person name="Vesth T.C."/>
            <person name="Nybo J."/>
            <person name="Theobald S."/>
            <person name="Brandl J."/>
            <person name="Frisvad J.C."/>
            <person name="Nielsen K.F."/>
            <person name="Lyhne E.K."/>
            <person name="Kogle M.E."/>
            <person name="Kuo A."/>
            <person name="Riley R."/>
            <person name="Clum A."/>
            <person name="Nolan M."/>
            <person name="Lipzen A."/>
            <person name="Salamov A."/>
            <person name="Henrissat B."/>
            <person name="Wiebenga A."/>
            <person name="De vries R.P."/>
            <person name="Grigoriev I.V."/>
            <person name="Mortensen U.H."/>
            <person name="Andersen M.R."/>
            <person name="Baker S.E."/>
        </authorList>
    </citation>
    <scope>NUCLEOTIDE SEQUENCE [LARGE SCALE GENOMIC DNA]</scope>
    <source>
        <strain evidence="2 3">CBS 707.79</strain>
    </source>
</reference>
<dbReference type="SUPFAM" id="SSF52047">
    <property type="entry name" value="RNI-like"/>
    <property type="match status" value="1"/>
</dbReference>
<proteinExistence type="predicted"/>
<dbReference type="Gene3D" id="3.80.10.10">
    <property type="entry name" value="Ribonuclease Inhibitor"/>
    <property type="match status" value="1"/>
</dbReference>
<dbReference type="EMBL" id="KZ825808">
    <property type="protein sequence ID" value="PYH98739.1"/>
    <property type="molecule type" value="Genomic_DNA"/>
</dbReference>
<dbReference type="STRING" id="1448320.A0A319DMW6"/>
<evidence type="ECO:0000259" key="1">
    <source>
        <dbReference type="PROSITE" id="PS50181"/>
    </source>
</evidence>
<keyword evidence="3" id="KW-1185">Reference proteome</keyword>
<evidence type="ECO:0000313" key="3">
    <source>
        <dbReference type="Proteomes" id="UP000247810"/>
    </source>
</evidence>
<gene>
    <name evidence="2" type="ORF">BO71DRAFT_425762</name>
</gene>
<dbReference type="Pfam" id="PF00646">
    <property type="entry name" value="F-box"/>
    <property type="match status" value="1"/>
</dbReference>
<dbReference type="InterPro" id="IPR001810">
    <property type="entry name" value="F-box_dom"/>
</dbReference>
<protein>
    <recommendedName>
        <fullName evidence="1">F-box domain-containing protein</fullName>
    </recommendedName>
</protein>
<sequence>MLRNLHELPAELLYTIAGFLDKASVLSLRLVCRKINHRHLARPFKALSPAVTPRRLPHQYSDLERLPPEISYTVTDFLPETDILQLRKCSRELERKAFQPSRPIFARNLRTIHTDLSRYSLTSLHQLAINPHLCHIPETLELTPQYGRLPLKRKEGIHRLISDPTSIPLIRRLKEDLGHLLTNCRKFQLGLDWQTCLPQHMDTDDALNILLHIFVEAEIPVEELTLYSQSYITPCKRPMGSPQRRHHISSQLDLARAWTNLRTLSVWHPYVYHLTRHLADLLSNIIATAPRLERLILNGDAVALNIMELQGAFLTMEPLSTIKHLEMTGCHLHVGHLYSWLVRNGYGLRSLLIDGCCIFEEDITWGAVIQCARKFCPSLESIRFRHASVAYGVKSIDDDGCEGPDMASALKKLESRMSDIYSKWGPLHI</sequence>
<dbReference type="OrthoDB" id="5279008at2759"/>